<accession>A0ABT1UHM3</accession>
<gene>
    <name evidence="1" type="ORF">NP603_11510</name>
</gene>
<comment type="caution">
    <text evidence="1">The sequence shown here is derived from an EMBL/GenBank/DDBJ whole genome shotgun (WGS) entry which is preliminary data.</text>
</comment>
<sequence>MKTELLFYKRIVRLDPSVHDKLRISPADDFSFAGNSNSVPVILQEFAESAKEYPIAFAKAADGQFVPVAVLGLADGENLFVDESGLWDARYVPAFVRRYPFVPAESNEDKQLIVCFDDSCPRFNPLSGEPLLIAGQPSAYLGQIIGFLREYHASSITTANFAETLNRLGLLVERRADAVSPAGERYSLAGLWVVDEAELQKLDMEKVDRLFRSGELAYIYLHLASLSNFTRLLHRKAARTAESRH</sequence>
<dbReference type="RefSeq" id="WP_256611029.1">
    <property type="nucleotide sequence ID" value="NZ_JANIBM010000011.1"/>
</dbReference>
<dbReference type="Pfam" id="PF07277">
    <property type="entry name" value="SapC"/>
    <property type="match status" value="1"/>
</dbReference>
<dbReference type="Proteomes" id="UP001524569">
    <property type="component" value="Unassembled WGS sequence"/>
</dbReference>
<name>A0ABT1UHM3_9GAMM</name>
<dbReference type="EMBL" id="JANIBM010000011">
    <property type="protein sequence ID" value="MCQ8181738.1"/>
    <property type="molecule type" value="Genomic_DNA"/>
</dbReference>
<evidence type="ECO:0000313" key="2">
    <source>
        <dbReference type="Proteomes" id="UP001524569"/>
    </source>
</evidence>
<protein>
    <submittedName>
        <fullName evidence="1">SapC family protein</fullName>
    </submittedName>
</protein>
<reference evidence="1 2" key="1">
    <citation type="submission" date="2022-07" db="EMBL/GenBank/DDBJ databases">
        <title>Methylomonas rivi sp. nov., Methylomonas rosea sp. nov., Methylomonas aureus sp. nov. and Methylomonas subterranea sp. nov., four novel methanotrophs isolated from a freshwater creek and the deep terrestrial subsurface.</title>
        <authorList>
            <person name="Abin C."/>
            <person name="Sankaranarayanan K."/>
            <person name="Garner C."/>
            <person name="Sindelar R."/>
            <person name="Kotary K."/>
            <person name="Garner R."/>
            <person name="Barclay S."/>
            <person name="Lawson P."/>
            <person name="Krumholz L."/>
        </authorList>
    </citation>
    <scope>NUCLEOTIDE SEQUENCE [LARGE SCALE GENOMIC DNA]</scope>
    <source>
        <strain evidence="1 2">SURF-1</strain>
    </source>
</reference>
<dbReference type="InterPro" id="IPR010836">
    <property type="entry name" value="SapC"/>
</dbReference>
<evidence type="ECO:0000313" key="1">
    <source>
        <dbReference type="EMBL" id="MCQ8181738.1"/>
    </source>
</evidence>
<proteinExistence type="predicted"/>
<organism evidence="1 2">
    <name type="scientific">Methylomonas aurea</name>
    <dbReference type="NCBI Taxonomy" id="2952224"/>
    <lineage>
        <taxon>Bacteria</taxon>
        <taxon>Pseudomonadati</taxon>
        <taxon>Pseudomonadota</taxon>
        <taxon>Gammaproteobacteria</taxon>
        <taxon>Methylococcales</taxon>
        <taxon>Methylococcaceae</taxon>
        <taxon>Methylomonas</taxon>
    </lineage>
</organism>
<keyword evidence="2" id="KW-1185">Reference proteome</keyword>